<dbReference type="Gramene" id="BGIOSGA032095-TA">
    <property type="protein sequence ID" value="BGIOSGA032095-PA"/>
    <property type="gene ID" value="BGIOSGA032095"/>
</dbReference>
<dbReference type="InterPro" id="IPR015425">
    <property type="entry name" value="FH2_Formin"/>
</dbReference>
<feature type="transmembrane region" description="Helical" evidence="10">
    <location>
        <begin position="108"/>
        <end position="132"/>
    </location>
</feature>
<dbReference type="AlphaFoldDB" id="A2Z691"/>
<evidence type="ECO:0000313" key="13">
    <source>
        <dbReference type="EMBL" id="EAY78125.1"/>
    </source>
</evidence>
<dbReference type="STRING" id="39946.A2Z691"/>
<evidence type="ECO:0000256" key="9">
    <source>
        <dbReference type="SAM" id="MobiDB-lite"/>
    </source>
</evidence>
<proteinExistence type="inferred from homology"/>
<feature type="compositionally biased region" description="Low complexity" evidence="9">
    <location>
        <begin position="269"/>
        <end position="280"/>
    </location>
</feature>
<dbReference type="GO" id="GO:0051015">
    <property type="term" value="F:actin filament binding"/>
    <property type="evidence" value="ECO:0007669"/>
    <property type="project" value="InterPro"/>
</dbReference>
<evidence type="ECO:0000256" key="11">
    <source>
        <dbReference type="SAM" id="SignalP"/>
    </source>
</evidence>
<dbReference type="Proteomes" id="UP000007015">
    <property type="component" value="Chromosome 10"/>
</dbReference>
<evidence type="ECO:0000256" key="6">
    <source>
        <dbReference type="ARBA" id="ARBA00025793"/>
    </source>
</evidence>
<feature type="region of interest" description="Disordered" evidence="9">
    <location>
        <begin position="184"/>
        <end position="311"/>
    </location>
</feature>
<dbReference type="SUPFAM" id="SSF101447">
    <property type="entry name" value="Formin homology 2 domain (FH2 domain)"/>
    <property type="match status" value="1"/>
</dbReference>
<evidence type="ECO:0000313" key="14">
    <source>
        <dbReference type="Proteomes" id="UP000007015"/>
    </source>
</evidence>
<feature type="compositionally biased region" description="Basic and acidic residues" evidence="9">
    <location>
        <begin position="184"/>
        <end position="195"/>
    </location>
</feature>
<keyword evidence="5 10" id="KW-0472">Membrane</keyword>
<name>A2Z691_ORYSI</name>
<dbReference type="PANTHER" id="PTHR23213">
    <property type="entry name" value="FORMIN-RELATED"/>
    <property type="match status" value="1"/>
</dbReference>
<gene>
    <name evidence="13" type="ORF">OsI_33172</name>
</gene>
<dbReference type="InterPro" id="IPR027643">
    <property type="entry name" value="Formin-like_plant"/>
</dbReference>
<dbReference type="Gene3D" id="1.20.58.2220">
    <property type="entry name" value="Formin, FH2 domain"/>
    <property type="match status" value="1"/>
</dbReference>
<reference evidence="13 14" key="1">
    <citation type="journal article" date="2005" name="PLoS Biol.">
        <title>The genomes of Oryza sativa: a history of duplications.</title>
        <authorList>
            <person name="Yu J."/>
            <person name="Wang J."/>
            <person name="Lin W."/>
            <person name="Li S."/>
            <person name="Li H."/>
            <person name="Zhou J."/>
            <person name="Ni P."/>
            <person name="Dong W."/>
            <person name="Hu S."/>
            <person name="Zeng C."/>
            <person name="Zhang J."/>
            <person name="Zhang Y."/>
            <person name="Li R."/>
            <person name="Xu Z."/>
            <person name="Li S."/>
            <person name="Li X."/>
            <person name="Zheng H."/>
            <person name="Cong L."/>
            <person name="Lin L."/>
            <person name="Yin J."/>
            <person name="Geng J."/>
            <person name="Li G."/>
            <person name="Shi J."/>
            <person name="Liu J."/>
            <person name="Lv H."/>
            <person name="Li J."/>
            <person name="Wang J."/>
            <person name="Deng Y."/>
            <person name="Ran L."/>
            <person name="Shi X."/>
            <person name="Wang X."/>
            <person name="Wu Q."/>
            <person name="Li C."/>
            <person name="Ren X."/>
            <person name="Wang J."/>
            <person name="Wang X."/>
            <person name="Li D."/>
            <person name="Liu D."/>
            <person name="Zhang X."/>
            <person name="Ji Z."/>
            <person name="Zhao W."/>
            <person name="Sun Y."/>
            <person name="Zhang Z."/>
            <person name="Bao J."/>
            <person name="Han Y."/>
            <person name="Dong L."/>
            <person name="Ji J."/>
            <person name="Chen P."/>
            <person name="Wu S."/>
            <person name="Liu J."/>
            <person name="Xiao Y."/>
            <person name="Bu D."/>
            <person name="Tan J."/>
            <person name="Yang L."/>
            <person name="Ye C."/>
            <person name="Zhang J."/>
            <person name="Xu J."/>
            <person name="Zhou Y."/>
            <person name="Yu Y."/>
            <person name="Zhang B."/>
            <person name="Zhuang S."/>
            <person name="Wei H."/>
            <person name="Liu B."/>
            <person name="Lei M."/>
            <person name="Yu H."/>
            <person name="Li Y."/>
            <person name="Xu H."/>
            <person name="Wei S."/>
            <person name="He X."/>
            <person name="Fang L."/>
            <person name="Zhang Z."/>
            <person name="Zhang Y."/>
            <person name="Huang X."/>
            <person name="Su Z."/>
            <person name="Tong W."/>
            <person name="Li J."/>
            <person name="Tong Z."/>
            <person name="Li S."/>
            <person name="Ye J."/>
            <person name="Wang L."/>
            <person name="Fang L."/>
            <person name="Lei T."/>
            <person name="Chen C."/>
            <person name="Chen H."/>
            <person name="Xu Z."/>
            <person name="Li H."/>
            <person name="Huang H."/>
            <person name="Zhang F."/>
            <person name="Xu H."/>
            <person name="Li N."/>
            <person name="Zhao C."/>
            <person name="Li S."/>
            <person name="Dong L."/>
            <person name="Huang Y."/>
            <person name="Li L."/>
            <person name="Xi Y."/>
            <person name="Qi Q."/>
            <person name="Li W."/>
            <person name="Zhang B."/>
            <person name="Hu W."/>
            <person name="Zhang Y."/>
            <person name="Tian X."/>
            <person name="Jiao Y."/>
            <person name="Liang X."/>
            <person name="Jin J."/>
            <person name="Gao L."/>
            <person name="Zheng W."/>
            <person name="Hao B."/>
            <person name="Liu S."/>
            <person name="Wang W."/>
            <person name="Yuan L."/>
            <person name="Cao M."/>
            <person name="McDermott J."/>
            <person name="Samudrala R."/>
            <person name="Wang J."/>
            <person name="Wong G.K."/>
            <person name="Yang H."/>
        </authorList>
    </citation>
    <scope>NUCLEOTIDE SEQUENCE [LARGE SCALE GENOMIC DNA]</scope>
    <source>
        <strain evidence="14">cv. 93-11</strain>
    </source>
</reference>
<evidence type="ECO:0000256" key="5">
    <source>
        <dbReference type="ARBA" id="ARBA00023136"/>
    </source>
</evidence>
<evidence type="ECO:0000256" key="4">
    <source>
        <dbReference type="ARBA" id="ARBA00022989"/>
    </source>
</evidence>
<evidence type="ECO:0000256" key="3">
    <source>
        <dbReference type="ARBA" id="ARBA00022729"/>
    </source>
</evidence>
<dbReference type="PROSITE" id="PS51444">
    <property type="entry name" value="FH2"/>
    <property type="match status" value="1"/>
</dbReference>
<feature type="chain" id="PRO_5002649382" description="Formin-like protein" evidence="11">
    <location>
        <begin position="19"/>
        <end position="817"/>
    </location>
</feature>
<comment type="subcellular location">
    <subcellularLocation>
        <location evidence="1">Membrane</location>
        <topology evidence="1">Single-pass membrane protein</topology>
    </subcellularLocation>
</comment>
<dbReference type="Pfam" id="PF02181">
    <property type="entry name" value="FH2"/>
    <property type="match status" value="1"/>
</dbReference>
<sequence>MPPTLALLLFLALSAVAAVGGAGDVRRVLHEPLFPIEWTPPPSSTASPSPPSPDFSSDPSTPATPVDNGGPALLPPPPPNTVAADVSSSRSGPDPRARGGGGGGTPKAAIVVASAAAAAVLALLAFAAAFLLTGRLARHPAAAAAQAHKPPGHAHAGAGSVAGAHADVAGCSTAVSPYRKVRPERARRGMCRDVDTVPSPELRPLPPLRRGASALTQGSSDEDAAYYTPGQRSAGSGGGGGAEAADVERGERVQPAHHHRLPPQPPQPHQRLLPQDAGRGTRVRARRRRSPSCPTRATLPSNTSSHPLLRRFRRRNDQTDGLATLQPTTRAAAASTTTIKIQQHNPKASTAAAAAGATNWASLCSPAAQTAPSRGPQHCDAQGANNGGDKGQRRHRRHHVSANAGLDEDMIEVLFMNNSTAAVAPRMDTPKKVGMPQFKQEERVLDPKKAQNIAILLRALNVTLEEVTDALLDGNAECLGAELLETLVKMAPTKEEELKLRDFTGDLSKLGSAERFLKAVLDIPFAFKRVDVMLYRANFENEVNYLRKSFQTLEAACDDLKGSRLFLKLLEAVLRTGNRMNVGTNRGEAKAFKLDTLLKLADVKGADGKTTLLHFVVQEIVRSEDAKSEKAPENHITNIAKVEQLRRQGLKVVSGLSTELGNVKRAATMDFDVLHGYVCKLEAGLGKIKSVLQLEKQCSQGVNFFATMREFLKEAEQEIEQVRRDEKAALGRVKEITEYFHGNAVKEEAHPLRIFMVVRDFLSMLDHVCREVSQQDRTFVGSARSFRISAANALPILNMQGQKGGRESSSDGDSPSM</sequence>
<organism evidence="13 14">
    <name type="scientific">Oryza sativa subsp. indica</name>
    <name type="common">Rice</name>
    <dbReference type="NCBI Taxonomy" id="39946"/>
    <lineage>
        <taxon>Eukaryota</taxon>
        <taxon>Viridiplantae</taxon>
        <taxon>Streptophyta</taxon>
        <taxon>Embryophyta</taxon>
        <taxon>Tracheophyta</taxon>
        <taxon>Spermatophyta</taxon>
        <taxon>Magnoliopsida</taxon>
        <taxon>Liliopsida</taxon>
        <taxon>Poales</taxon>
        <taxon>Poaceae</taxon>
        <taxon>BOP clade</taxon>
        <taxon>Oryzoideae</taxon>
        <taxon>Oryzeae</taxon>
        <taxon>Oryzinae</taxon>
        <taxon>Oryza</taxon>
        <taxon>Oryza sativa</taxon>
    </lineage>
</organism>
<keyword evidence="3 11" id="KW-0732">Signal</keyword>
<feature type="compositionally biased region" description="Pro residues" evidence="9">
    <location>
        <begin position="38"/>
        <end position="53"/>
    </location>
</feature>
<comment type="similarity">
    <text evidence="6">Belongs to the formin-like family. Class-I subfamily.</text>
</comment>
<accession>A2Z691</accession>
<feature type="compositionally biased region" description="Basic residues" evidence="9">
    <location>
        <begin position="281"/>
        <end position="290"/>
    </location>
</feature>
<feature type="region of interest" description="Disordered" evidence="9">
    <location>
        <begin position="36"/>
        <end position="105"/>
    </location>
</feature>
<evidence type="ECO:0000256" key="8">
    <source>
        <dbReference type="SAM" id="Coils"/>
    </source>
</evidence>
<evidence type="ECO:0000256" key="7">
    <source>
        <dbReference type="RuleBase" id="RU361260"/>
    </source>
</evidence>
<evidence type="ECO:0000259" key="12">
    <source>
        <dbReference type="PROSITE" id="PS51444"/>
    </source>
</evidence>
<evidence type="ECO:0000256" key="10">
    <source>
        <dbReference type="SAM" id="Phobius"/>
    </source>
</evidence>
<dbReference type="SMART" id="SM00498">
    <property type="entry name" value="FH2"/>
    <property type="match status" value="1"/>
</dbReference>
<dbReference type="GO" id="GO:0045010">
    <property type="term" value="P:actin nucleation"/>
    <property type="evidence" value="ECO:0007669"/>
    <property type="project" value="InterPro"/>
</dbReference>
<feature type="signal peptide" evidence="11">
    <location>
        <begin position="1"/>
        <end position="18"/>
    </location>
</feature>
<keyword evidence="14" id="KW-1185">Reference proteome</keyword>
<dbReference type="InterPro" id="IPR042201">
    <property type="entry name" value="FH2_Formin_sf"/>
</dbReference>
<keyword evidence="8" id="KW-0175">Coiled coil</keyword>
<dbReference type="PANTHER" id="PTHR23213:SF339">
    <property type="entry name" value="FORMIN-LIKE PROTEIN 4"/>
    <property type="match status" value="1"/>
</dbReference>
<feature type="domain" description="FH2" evidence="12">
    <location>
        <begin position="366"/>
        <end position="791"/>
    </location>
</feature>
<dbReference type="GO" id="GO:0016020">
    <property type="term" value="C:membrane"/>
    <property type="evidence" value="ECO:0007669"/>
    <property type="project" value="UniProtKB-SubCell"/>
</dbReference>
<feature type="coiled-coil region" evidence="8">
    <location>
        <begin position="705"/>
        <end position="732"/>
    </location>
</feature>
<dbReference type="HOGENOM" id="CLU_007699_0_1_1"/>
<keyword evidence="4 10" id="KW-1133">Transmembrane helix</keyword>
<evidence type="ECO:0000256" key="1">
    <source>
        <dbReference type="ARBA" id="ARBA00004167"/>
    </source>
</evidence>
<feature type="region of interest" description="Disordered" evidence="9">
    <location>
        <begin position="367"/>
        <end position="404"/>
    </location>
</feature>
<keyword evidence="2 10" id="KW-0812">Transmembrane</keyword>
<evidence type="ECO:0000256" key="2">
    <source>
        <dbReference type="ARBA" id="ARBA00022692"/>
    </source>
</evidence>
<protein>
    <recommendedName>
        <fullName evidence="7">Formin-like protein</fullName>
    </recommendedName>
</protein>
<dbReference type="EMBL" id="CM000135">
    <property type="protein sequence ID" value="EAY78125.1"/>
    <property type="molecule type" value="Genomic_DNA"/>
</dbReference>
<feature type="compositionally biased region" description="Low complexity" evidence="9">
    <location>
        <begin position="54"/>
        <end position="65"/>
    </location>
</feature>
<dbReference type="OMA" id="PAMAIMK"/>